<dbReference type="SUPFAM" id="SSF53187">
    <property type="entry name" value="Zn-dependent exopeptidases"/>
    <property type="match status" value="1"/>
</dbReference>
<dbReference type="Pfam" id="PF07687">
    <property type="entry name" value="M20_dimer"/>
    <property type="match status" value="1"/>
</dbReference>
<reference evidence="4 5" key="1">
    <citation type="submission" date="2022-06" db="EMBL/GenBank/DDBJ databases">
        <title>Paraconexibacter antarcticus.</title>
        <authorList>
            <person name="Kim C.S."/>
        </authorList>
    </citation>
    <scope>NUCLEOTIDE SEQUENCE [LARGE SCALE GENOMIC DNA]</scope>
    <source>
        <strain evidence="4 5">02-257</strain>
    </source>
</reference>
<name>A0ABY5DP10_9ACTN</name>
<evidence type="ECO:0000313" key="5">
    <source>
        <dbReference type="Proteomes" id="UP001056035"/>
    </source>
</evidence>
<protein>
    <submittedName>
        <fullName evidence="4">M20/M25/M40 family metallo-hydrolase</fullName>
    </submittedName>
</protein>
<accession>A0ABY5DP10</accession>
<sequence>MPAGGAAGGGTGAALAALDRHRLLAGLQQLVRTPSVTGEERAVLEVAAAQARAAGLHDVVLREYDLAGLRADPEHPGEEAPRTALWNLRARLPGATPGAPVLVLCAHLDVVAPGTVPWPHGSPWSGVVEDGLLHGRGSADMKGGFAAALAALAAVRAAGAVPACAVELLAVSSEEDGGLGAFAALREDDRYAACVIPEPTGFDVVCAQAGAITFTGVVHGVAAHAAHRLEGASAIDRYLPVHAALQALEAEVNAGVAHPLMRALELPYPVSVGRVAAGDWSSSVPDRLEFEGRAPVVVGETVAQARGRVEAAVAGAGAGHVELRWTGGSFGSAETAPDHPLAVLVQRAARAHGTGAQPGRLAGVPWGADMRLFTARGIPTVMCGTAGIRVAHGVDEHVPVADVEALARVFVEVICGFGA</sequence>
<keyword evidence="2" id="KW-0378">Hydrolase</keyword>
<evidence type="ECO:0000313" key="4">
    <source>
        <dbReference type="EMBL" id="UTI62923.1"/>
    </source>
</evidence>
<dbReference type="InterPro" id="IPR050072">
    <property type="entry name" value="Peptidase_M20A"/>
</dbReference>
<dbReference type="EMBL" id="CP098502">
    <property type="protein sequence ID" value="UTI62923.1"/>
    <property type="molecule type" value="Genomic_DNA"/>
</dbReference>
<keyword evidence="1" id="KW-0479">Metal-binding</keyword>
<dbReference type="PANTHER" id="PTHR43808:SF25">
    <property type="entry name" value="PEPTIDASE M20 DIMERISATION DOMAIN-CONTAINING PROTEIN"/>
    <property type="match status" value="1"/>
</dbReference>
<gene>
    <name evidence="4" type="ORF">NBH00_16350</name>
</gene>
<dbReference type="Proteomes" id="UP001056035">
    <property type="component" value="Chromosome"/>
</dbReference>
<evidence type="ECO:0000256" key="2">
    <source>
        <dbReference type="ARBA" id="ARBA00022801"/>
    </source>
</evidence>
<dbReference type="InterPro" id="IPR036264">
    <property type="entry name" value="Bact_exopeptidase_dim_dom"/>
</dbReference>
<dbReference type="Gene3D" id="3.40.630.10">
    <property type="entry name" value="Zn peptidases"/>
    <property type="match status" value="1"/>
</dbReference>
<dbReference type="RefSeq" id="WP_254569658.1">
    <property type="nucleotide sequence ID" value="NZ_CP098502.1"/>
</dbReference>
<evidence type="ECO:0000256" key="1">
    <source>
        <dbReference type="ARBA" id="ARBA00022723"/>
    </source>
</evidence>
<dbReference type="InterPro" id="IPR002933">
    <property type="entry name" value="Peptidase_M20"/>
</dbReference>
<dbReference type="Gene3D" id="3.30.70.360">
    <property type="match status" value="1"/>
</dbReference>
<dbReference type="SUPFAM" id="SSF55031">
    <property type="entry name" value="Bacterial exopeptidase dimerisation domain"/>
    <property type="match status" value="1"/>
</dbReference>
<keyword evidence="5" id="KW-1185">Reference proteome</keyword>
<proteinExistence type="predicted"/>
<dbReference type="InterPro" id="IPR011650">
    <property type="entry name" value="Peptidase_M20_dimer"/>
</dbReference>
<dbReference type="Pfam" id="PF01546">
    <property type="entry name" value="Peptidase_M20"/>
    <property type="match status" value="1"/>
</dbReference>
<evidence type="ECO:0000259" key="3">
    <source>
        <dbReference type="Pfam" id="PF07687"/>
    </source>
</evidence>
<organism evidence="4 5">
    <name type="scientific">Paraconexibacter antarcticus</name>
    <dbReference type="NCBI Taxonomy" id="2949664"/>
    <lineage>
        <taxon>Bacteria</taxon>
        <taxon>Bacillati</taxon>
        <taxon>Actinomycetota</taxon>
        <taxon>Thermoleophilia</taxon>
        <taxon>Solirubrobacterales</taxon>
        <taxon>Paraconexibacteraceae</taxon>
        <taxon>Paraconexibacter</taxon>
    </lineage>
</organism>
<dbReference type="PANTHER" id="PTHR43808">
    <property type="entry name" value="ACETYLORNITHINE DEACETYLASE"/>
    <property type="match status" value="1"/>
</dbReference>
<feature type="domain" description="Peptidase M20 dimerisation" evidence="3">
    <location>
        <begin position="208"/>
        <end position="314"/>
    </location>
</feature>